<comment type="caution">
    <text evidence="4">The sequence shown here is derived from an EMBL/GenBank/DDBJ whole genome shotgun (WGS) entry which is preliminary data.</text>
</comment>
<dbReference type="RefSeq" id="WP_158739936.1">
    <property type="nucleotide sequence ID" value="NZ_WSLF01000004.1"/>
</dbReference>
<dbReference type="Pfam" id="PF03358">
    <property type="entry name" value="FMN_red"/>
    <property type="match status" value="1"/>
</dbReference>
<proteinExistence type="predicted"/>
<reference evidence="4 5" key="1">
    <citation type="submission" date="2019-12" db="EMBL/GenBank/DDBJ databases">
        <title>Defluviitalea raffinosedens, isolated from a biogas fermenter, genome sequencing and characterization.</title>
        <authorList>
            <person name="Rettenmaier R."/>
            <person name="Schneider M."/>
            <person name="Neuhaus K."/>
            <person name="Liebl W."/>
            <person name="Zverlov V."/>
        </authorList>
    </citation>
    <scope>NUCLEOTIDE SEQUENCE [LARGE SCALE GENOMIC DNA]</scope>
    <source>
        <strain evidence="4 5">249c-K6</strain>
    </source>
</reference>
<dbReference type="PANTHER" id="PTHR43278:SF4">
    <property type="entry name" value="NAD(P)H-DEPENDENT FMN-CONTAINING OXIDOREDUCTASE YWQN-RELATED"/>
    <property type="match status" value="1"/>
</dbReference>
<evidence type="ECO:0000259" key="3">
    <source>
        <dbReference type="Pfam" id="PF03358"/>
    </source>
</evidence>
<dbReference type="AlphaFoldDB" id="A0A7C8HHY6"/>
<dbReference type="InterPro" id="IPR029039">
    <property type="entry name" value="Flavoprotein-like_sf"/>
</dbReference>
<feature type="domain" description="NADPH-dependent FMN reductase-like" evidence="3">
    <location>
        <begin position="1"/>
        <end position="100"/>
    </location>
</feature>
<name>A0A7C8HHY6_9FIRM</name>
<gene>
    <name evidence="4" type="ORF">GND95_05895</name>
</gene>
<dbReference type="OrthoDB" id="9790975at2"/>
<keyword evidence="5" id="KW-1185">Reference proteome</keyword>
<organism evidence="4 5">
    <name type="scientific">Defluviitalea raffinosedens</name>
    <dbReference type="NCBI Taxonomy" id="1450156"/>
    <lineage>
        <taxon>Bacteria</taxon>
        <taxon>Bacillati</taxon>
        <taxon>Bacillota</taxon>
        <taxon>Clostridia</taxon>
        <taxon>Lachnospirales</taxon>
        <taxon>Defluviitaleaceae</taxon>
        <taxon>Defluviitalea</taxon>
    </lineage>
</organism>
<keyword evidence="1" id="KW-0285">Flavoprotein</keyword>
<evidence type="ECO:0000313" key="5">
    <source>
        <dbReference type="Proteomes" id="UP000483018"/>
    </source>
</evidence>
<accession>A0A7C8HHY6</accession>
<evidence type="ECO:0000313" key="4">
    <source>
        <dbReference type="EMBL" id="KAE9634847.1"/>
    </source>
</evidence>
<dbReference type="EMBL" id="WSLF01000004">
    <property type="protein sequence ID" value="KAE9634847.1"/>
    <property type="molecule type" value="Genomic_DNA"/>
</dbReference>
<dbReference type="Gene3D" id="3.40.50.360">
    <property type="match status" value="1"/>
</dbReference>
<evidence type="ECO:0000256" key="2">
    <source>
        <dbReference type="ARBA" id="ARBA00022643"/>
    </source>
</evidence>
<protein>
    <recommendedName>
        <fullName evidence="3">NADPH-dependent FMN reductase-like domain-containing protein</fullName>
    </recommendedName>
</protein>
<dbReference type="GO" id="GO:0016491">
    <property type="term" value="F:oxidoreductase activity"/>
    <property type="evidence" value="ECO:0007669"/>
    <property type="project" value="InterPro"/>
</dbReference>
<keyword evidence="2" id="KW-0288">FMN</keyword>
<dbReference type="Proteomes" id="UP000483018">
    <property type="component" value="Unassembled WGS sequence"/>
</dbReference>
<dbReference type="InterPro" id="IPR051796">
    <property type="entry name" value="ISF_SsuE-like"/>
</dbReference>
<dbReference type="InterPro" id="IPR005025">
    <property type="entry name" value="FMN_Rdtase-like_dom"/>
</dbReference>
<sequence length="104" mass="11422">MKVVILNLSPRNNGLTASLLHVVEEELKKYKEVHVDFFNIGDYIIAPCLGCYSCYKTGKCHIDDDGESLSVLIGGADIIIFGSPTYASNITGQGKILIDRDILF</sequence>
<dbReference type="SUPFAM" id="SSF52218">
    <property type="entry name" value="Flavoproteins"/>
    <property type="match status" value="1"/>
</dbReference>
<evidence type="ECO:0000256" key="1">
    <source>
        <dbReference type="ARBA" id="ARBA00022630"/>
    </source>
</evidence>
<dbReference type="PANTHER" id="PTHR43278">
    <property type="entry name" value="NAD(P)H-DEPENDENT FMN-CONTAINING OXIDOREDUCTASE YWQN-RELATED"/>
    <property type="match status" value="1"/>
</dbReference>